<dbReference type="PROSITE" id="PS00866">
    <property type="entry name" value="CPSASE_1"/>
    <property type="match status" value="1"/>
</dbReference>
<dbReference type="Gene3D" id="2.40.50.100">
    <property type="match status" value="1"/>
</dbReference>
<dbReference type="NCBIfam" id="NF006761">
    <property type="entry name" value="PRK09282.1"/>
    <property type="match status" value="1"/>
</dbReference>
<feature type="domain" description="ATP-grasp" evidence="17">
    <location>
        <begin position="122"/>
        <end position="319"/>
    </location>
</feature>
<dbReference type="PROSITE" id="PS00188">
    <property type="entry name" value="BIOTIN"/>
    <property type="match status" value="1"/>
</dbReference>
<dbReference type="InterPro" id="IPR005930">
    <property type="entry name" value="Pyruv_COase"/>
</dbReference>
<dbReference type="FunFam" id="2.40.50.100:FF:000003">
    <property type="entry name" value="Acetyl-CoA carboxylase biotin carboxyl carrier protein"/>
    <property type="match status" value="1"/>
</dbReference>
<evidence type="ECO:0000256" key="3">
    <source>
        <dbReference type="ARBA" id="ARBA00013057"/>
    </source>
</evidence>
<dbReference type="InterPro" id="IPR005479">
    <property type="entry name" value="CPAse_ATP-bd"/>
</dbReference>
<keyword evidence="21" id="KW-1185">Reference proteome</keyword>
<dbReference type="STRING" id="1850252.LPB136_07135"/>
<dbReference type="CDD" id="cd06850">
    <property type="entry name" value="biotinyl_domain"/>
    <property type="match status" value="1"/>
</dbReference>
<dbReference type="GO" id="GO:0046872">
    <property type="term" value="F:metal ion binding"/>
    <property type="evidence" value="ECO:0007669"/>
    <property type="project" value="UniProtKB-KW"/>
</dbReference>
<dbReference type="FunFam" id="3.20.20.70:FF:000033">
    <property type="entry name" value="Pyruvate carboxylase"/>
    <property type="match status" value="1"/>
</dbReference>
<dbReference type="InterPro" id="IPR005482">
    <property type="entry name" value="Biotin_COase_C"/>
</dbReference>
<dbReference type="PROSITE" id="PS50975">
    <property type="entry name" value="ATP_GRASP"/>
    <property type="match status" value="1"/>
</dbReference>
<dbReference type="FunFam" id="3.30.1490.20:FF:000018">
    <property type="entry name" value="Biotin carboxylase"/>
    <property type="match status" value="1"/>
</dbReference>
<feature type="binding site" evidence="14">
    <location>
        <position position="542"/>
    </location>
    <ligand>
        <name>Mn(2+)</name>
        <dbReference type="ChEBI" id="CHEBI:29035"/>
    </ligand>
</feature>
<dbReference type="Pfam" id="PF02785">
    <property type="entry name" value="Biotin_carb_C"/>
    <property type="match status" value="1"/>
</dbReference>
<dbReference type="Proteomes" id="UP000181898">
    <property type="component" value="Chromosome"/>
</dbReference>
<feature type="domain" description="Lipoyl-binding" evidence="16">
    <location>
        <begin position="1081"/>
        <end position="1150"/>
    </location>
</feature>
<dbReference type="NCBIfam" id="NF009554">
    <property type="entry name" value="PRK12999.1"/>
    <property type="match status" value="1"/>
</dbReference>
<dbReference type="EMBL" id="CP018155">
    <property type="protein sequence ID" value="APG65137.1"/>
    <property type="molecule type" value="Genomic_DNA"/>
</dbReference>
<keyword evidence="5 11" id="KW-0436">Ligase</keyword>
<comment type="function">
    <text evidence="11">Catalyzes a 2-step reaction, involving the ATP-dependent carboxylation of the covalently attached biotin in the first step and the transfer of the carboxyl group to pyruvate in the second.</text>
</comment>
<evidence type="ECO:0000256" key="8">
    <source>
        <dbReference type="ARBA" id="ARBA00022840"/>
    </source>
</evidence>
<dbReference type="InterPro" id="IPR011053">
    <property type="entry name" value="Single_hybrid_motif"/>
</dbReference>
<reference evidence="20 21" key="1">
    <citation type="submission" date="2016-11" db="EMBL/GenBank/DDBJ databases">
        <title>Tenacibaculum sp. LPB0136, isolated from marine environment.</title>
        <authorList>
            <person name="Kim E."/>
            <person name="Yi H."/>
        </authorList>
    </citation>
    <scope>NUCLEOTIDE SEQUENCE [LARGE SCALE GENOMIC DNA]</scope>
    <source>
        <strain evidence="20 21">LPB0136</strain>
    </source>
</reference>
<keyword evidence="6 14" id="KW-0479">Metal-binding</keyword>
<feature type="binding site" evidence="13">
    <location>
        <position position="118"/>
    </location>
    <ligand>
        <name>ATP</name>
        <dbReference type="ChEBI" id="CHEBI:30616"/>
    </ligand>
</feature>
<dbReference type="Pfam" id="PF02786">
    <property type="entry name" value="CPSase_L_D2"/>
    <property type="match status" value="1"/>
</dbReference>
<dbReference type="SUPFAM" id="SSF56059">
    <property type="entry name" value="Glutathione synthetase ATP-binding domain-like"/>
    <property type="match status" value="1"/>
</dbReference>
<dbReference type="FunFam" id="3.40.50.20:FF:000010">
    <property type="entry name" value="Propionyl-CoA carboxylase subunit alpha"/>
    <property type="match status" value="1"/>
</dbReference>
<dbReference type="Gene3D" id="3.30.470.20">
    <property type="entry name" value="ATP-grasp fold, B domain"/>
    <property type="match status" value="1"/>
</dbReference>
<dbReference type="Pfam" id="PF00364">
    <property type="entry name" value="Biotin_lipoyl"/>
    <property type="match status" value="1"/>
</dbReference>
<dbReference type="InterPro" id="IPR011761">
    <property type="entry name" value="ATP-grasp"/>
</dbReference>
<dbReference type="Pfam" id="PF00682">
    <property type="entry name" value="HMGL-like"/>
    <property type="match status" value="1"/>
</dbReference>
<feature type="modified residue" description="N6-biotinyllysine" evidence="15">
    <location>
        <position position="1116"/>
    </location>
</feature>
<evidence type="ECO:0000313" key="21">
    <source>
        <dbReference type="Proteomes" id="UP000181898"/>
    </source>
</evidence>
<evidence type="ECO:0000256" key="12">
    <source>
        <dbReference type="PIRSR" id="PIRSR001594-1"/>
    </source>
</evidence>
<evidence type="ECO:0000256" key="15">
    <source>
        <dbReference type="PIRSR" id="PIRSR001594-4"/>
    </source>
</evidence>
<dbReference type="InterPro" id="IPR000089">
    <property type="entry name" value="Biotin_lipoyl"/>
</dbReference>
<dbReference type="Gene3D" id="1.10.472.90">
    <property type="entry name" value="Conserved carboxylase domain"/>
    <property type="match status" value="1"/>
</dbReference>
<dbReference type="UniPathway" id="UPA00138"/>
<keyword evidence="4" id="KW-0312">Gluconeogenesis</keyword>
<feature type="binding site" evidence="13">
    <location>
        <position position="876"/>
    </location>
    <ligand>
        <name>substrate</name>
    </ligand>
</feature>
<dbReference type="SUPFAM" id="SSF51569">
    <property type="entry name" value="Aldolase"/>
    <property type="match status" value="1"/>
</dbReference>
<dbReference type="SUPFAM" id="SSF51230">
    <property type="entry name" value="Single hybrid motif"/>
    <property type="match status" value="1"/>
</dbReference>
<proteinExistence type="predicted"/>
<feature type="binding site" description="via carbamate group" evidence="14">
    <location>
        <position position="712"/>
    </location>
    <ligand>
        <name>Mn(2+)</name>
        <dbReference type="ChEBI" id="CHEBI:29035"/>
    </ligand>
</feature>
<dbReference type="InterPro" id="IPR013785">
    <property type="entry name" value="Aldolase_TIM"/>
</dbReference>
<accession>A0A1L3JJ56</accession>
<comment type="cofactor">
    <cofactor evidence="1 11">
        <name>biotin</name>
        <dbReference type="ChEBI" id="CHEBI:57586"/>
    </cofactor>
</comment>
<sequence length="1150" mass="129171">MKIKKVLVANRGEIAIRIFRACTEISVKTVGIYTFEDRYSLHRYKADESYQIGENNEPLKPYLNIDEIIRVALESGADAIHPGYGFLSENANLAQKCKDNGLIFVGPKVSVLKSLGDKITAKEVAVANNIPIIKSNDKPLKDIETALSEADKIGYPIMLKAASGGGGRGMRVIRKADELKRAFNESKREALNAFGDDTVFLEKFVENPKHIEIQIVADNYGNTVHLFERDCSVQRRYQKVIEFAPSFDLAQETKDALYTYAINICKAVNYNNIGTVEFLVDDDGSIYFIEVNPRVQVEHTVTEVVTNIDLIKTQLFIAGGYKLADQQIKIPNQEAVKVNGYALQCRITTEDPQNDFKPDYGEITTYRSASGFGIRLDAGSVYQGAIISPFFDSMLVKVTANSRTLDGACRKVRRALAEFRIRGVKTNMPFLDNILKHETFRKGEVTVNFIKQNPDLFNFKAPRNRATKLVTYLGDVIVNGNSDVKKLDPTKTFVTPVVPKFDANASFPKGTKDLLTELGPDKFSQWLKNEKKVHFTDTTMRDAHQSLLATRMRTYDMLKVAEGYAKNNPNIFSMEVWGGATFDVCMRFLQENPWERLQLLRKSMPNVLLQMLIRGSNGVGYTAYSDNLIESFVQQSWENGVDIFRIFDSLNWMKSIAPCIEHVRNKTDGLAEGSICYTNDILDPKNKKYNLKYFTTLAKDIENAGAHILAIKDMAGLLKPYAAFELVSALKQEVNIPIHLHTHDTSSIQSATYLKAIEAGVDVVDVALGGLSGLTSQPNFNSVAEMMKFNERESDLNIDSLNEYSNYWETVREYYYPFESGLKAGSGEVFKHEIPGGQYSNLKPQAQALGLEDRFHEITKMYGDVNLLFGDIVKVTPSSKVVGDMAQYLVSNNLTVQDVLERGDTISFPQSVVSFFKGDLGQPVGGFPKDLQKLILKDEAPYTDRPNAHIEPLDIDAEYADFKKIFENDLSRKIDFTDFLSYKLYPKVFTDAYNKHLKYDSLINLPTKNFFYGMERGEEIIVELDKGKTLLITLDSIGRANEDGIVKVYFKVNGQVRTVQIKDESIKINKVEHVKAEKANEKEIGAPLQGMLSTILVKKGEKVSKNQPLFIIEAMKMETTITATEDATIKQLVLKAGVMVNSEDLVIKLA</sequence>
<evidence type="ECO:0000313" key="20">
    <source>
        <dbReference type="EMBL" id="APG65137.1"/>
    </source>
</evidence>
<keyword evidence="9 11" id="KW-0092">Biotin</keyword>
<evidence type="ECO:0000256" key="9">
    <source>
        <dbReference type="ARBA" id="ARBA00023267"/>
    </source>
</evidence>
<feature type="modified residue" description="N6-carboxylysine" evidence="15">
    <location>
        <position position="712"/>
    </location>
</feature>
<evidence type="ECO:0000256" key="7">
    <source>
        <dbReference type="ARBA" id="ARBA00022741"/>
    </source>
</evidence>
<keyword evidence="20" id="KW-0670">Pyruvate</keyword>
<protein>
    <recommendedName>
        <fullName evidence="3 11">Pyruvate carboxylase</fullName>
        <ecNumber evidence="3 11">6.4.1.1</ecNumber>
    </recommendedName>
</protein>
<name>A0A1L3JJ56_9FLAO</name>
<comment type="catalytic activity">
    <reaction evidence="11">
        <text>hydrogencarbonate + pyruvate + ATP = oxaloacetate + ADP + phosphate + H(+)</text>
        <dbReference type="Rhea" id="RHEA:20844"/>
        <dbReference type="ChEBI" id="CHEBI:15361"/>
        <dbReference type="ChEBI" id="CHEBI:15378"/>
        <dbReference type="ChEBI" id="CHEBI:16452"/>
        <dbReference type="ChEBI" id="CHEBI:17544"/>
        <dbReference type="ChEBI" id="CHEBI:30616"/>
        <dbReference type="ChEBI" id="CHEBI:43474"/>
        <dbReference type="ChEBI" id="CHEBI:456216"/>
        <dbReference type="EC" id="6.4.1.1"/>
    </reaction>
</comment>
<dbReference type="Gene3D" id="3.10.600.10">
    <property type="entry name" value="pyruvate carboxylase f1077a mutant domain"/>
    <property type="match status" value="2"/>
</dbReference>
<dbReference type="InterPro" id="IPR055268">
    <property type="entry name" value="PCB-like"/>
</dbReference>
<evidence type="ECO:0000256" key="10">
    <source>
        <dbReference type="ARBA" id="ARBA00023268"/>
    </source>
</evidence>
<evidence type="ECO:0000256" key="5">
    <source>
        <dbReference type="ARBA" id="ARBA00022598"/>
    </source>
</evidence>
<evidence type="ECO:0000256" key="2">
    <source>
        <dbReference type="ARBA" id="ARBA00004742"/>
    </source>
</evidence>
<evidence type="ECO:0000259" key="19">
    <source>
        <dbReference type="PROSITE" id="PS50991"/>
    </source>
</evidence>
<dbReference type="GO" id="GO:0004736">
    <property type="term" value="F:pyruvate carboxylase activity"/>
    <property type="evidence" value="ECO:0007669"/>
    <property type="project" value="UniProtKB-EC"/>
</dbReference>
<dbReference type="AlphaFoldDB" id="A0A1L3JJ56"/>
<gene>
    <name evidence="20" type="ORF">LPB136_07135</name>
</gene>
<dbReference type="NCBIfam" id="TIGR01235">
    <property type="entry name" value="pyruv_carbox"/>
    <property type="match status" value="1"/>
</dbReference>
<dbReference type="SUPFAM" id="SSF89000">
    <property type="entry name" value="post-HMGL domain-like"/>
    <property type="match status" value="1"/>
</dbReference>
<evidence type="ECO:0000256" key="1">
    <source>
        <dbReference type="ARBA" id="ARBA00001953"/>
    </source>
</evidence>
<dbReference type="PIRSF" id="PIRSF001594">
    <property type="entry name" value="Pyruv_carbox"/>
    <property type="match status" value="1"/>
</dbReference>
<dbReference type="GO" id="GO:0005524">
    <property type="term" value="F:ATP binding"/>
    <property type="evidence" value="ECO:0007669"/>
    <property type="project" value="UniProtKB-UniRule"/>
</dbReference>
<dbReference type="Pfam" id="PF02436">
    <property type="entry name" value="PYC_OADA"/>
    <property type="match status" value="1"/>
</dbReference>
<dbReference type="InterPro" id="IPR016185">
    <property type="entry name" value="PreATP-grasp_dom_sf"/>
</dbReference>
<dbReference type="Pfam" id="PF00289">
    <property type="entry name" value="Biotin_carb_N"/>
    <property type="match status" value="1"/>
</dbReference>
<dbReference type="PANTHER" id="PTHR43778:SF2">
    <property type="entry name" value="PYRUVATE CARBOXYLASE, MITOCHONDRIAL"/>
    <property type="match status" value="1"/>
</dbReference>
<dbReference type="PROSITE" id="PS50979">
    <property type="entry name" value="BC"/>
    <property type="match status" value="1"/>
</dbReference>
<dbReference type="SUPFAM" id="SSF51246">
    <property type="entry name" value="Rudiment single hybrid motif"/>
    <property type="match status" value="1"/>
</dbReference>
<dbReference type="InterPro" id="IPR011764">
    <property type="entry name" value="Biotin_carboxylation_dom"/>
</dbReference>
<feature type="binding site" evidence="13">
    <location>
        <position position="202"/>
    </location>
    <ligand>
        <name>ATP</name>
        <dbReference type="ChEBI" id="CHEBI:30616"/>
    </ligand>
</feature>
<dbReference type="SMART" id="SM00878">
    <property type="entry name" value="Biotin_carb_C"/>
    <property type="match status" value="1"/>
</dbReference>
<keyword evidence="8 11" id="KW-0067">ATP-binding</keyword>
<dbReference type="Gene3D" id="3.20.20.70">
    <property type="entry name" value="Aldolase class I"/>
    <property type="match status" value="1"/>
</dbReference>
<keyword evidence="10" id="KW-0511">Multifunctional enzyme</keyword>
<evidence type="ECO:0000256" key="13">
    <source>
        <dbReference type="PIRSR" id="PIRSR001594-2"/>
    </source>
</evidence>
<evidence type="ECO:0000256" key="4">
    <source>
        <dbReference type="ARBA" id="ARBA00022432"/>
    </source>
</evidence>
<keyword evidence="7 11" id="KW-0547">Nucleotide-binding</keyword>
<dbReference type="PANTHER" id="PTHR43778">
    <property type="entry name" value="PYRUVATE CARBOXYLASE"/>
    <property type="match status" value="1"/>
</dbReference>
<evidence type="ECO:0000259" key="17">
    <source>
        <dbReference type="PROSITE" id="PS50975"/>
    </source>
</evidence>
<organism evidence="20 21">
    <name type="scientific">Tenacibaculum todarodis</name>
    <dbReference type="NCBI Taxonomy" id="1850252"/>
    <lineage>
        <taxon>Bacteria</taxon>
        <taxon>Pseudomonadati</taxon>
        <taxon>Bacteroidota</taxon>
        <taxon>Flavobacteriia</taxon>
        <taxon>Flavobacteriales</taxon>
        <taxon>Flavobacteriaceae</taxon>
        <taxon>Tenacibaculum</taxon>
    </lineage>
</organism>
<dbReference type="GO" id="GO:0005737">
    <property type="term" value="C:cytoplasm"/>
    <property type="evidence" value="ECO:0007669"/>
    <property type="project" value="TreeGrafter"/>
</dbReference>
<feature type="active site" evidence="12">
    <location>
        <position position="294"/>
    </location>
</feature>
<evidence type="ECO:0000259" key="16">
    <source>
        <dbReference type="PROSITE" id="PS50968"/>
    </source>
</evidence>
<dbReference type="InterPro" id="IPR005481">
    <property type="entry name" value="BC-like_N"/>
</dbReference>
<evidence type="ECO:0000256" key="14">
    <source>
        <dbReference type="PIRSR" id="PIRSR001594-3"/>
    </source>
</evidence>
<dbReference type="InterPro" id="IPR003379">
    <property type="entry name" value="Carboxylase_cons_dom"/>
</dbReference>
<dbReference type="InterPro" id="IPR011054">
    <property type="entry name" value="Rudment_hybrid_motif"/>
</dbReference>
<dbReference type="SUPFAM" id="SSF52440">
    <property type="entry name" value="PreATP-grasp domain"/>
    <property type="match status" value="1"/>
</dbReference>
<feature type="binding site" evidence="14">
    <location>
        <position position="741"/>
    </location>
    <ligand>
        <name>Mn(2+)</name>
        <dbReference type="ChEBI" id="CHEBI:29035"/>
    </ligand>
</feature>
<dbReference type="Gene3D" id="1.10.10.60">
    <property type="entry name" value="Homeodomain-like"/>
    <property type="match status" value="1"/>
</dbReference>
<evidence type="ECO:0000259" key="18">
    <source>
        <dbReference type="PROSITE" id="PS50979"/>
    </source>
</evidence>
<dbReference type="CDD" id="cd07937">
    <property type="entry name" value="DRE_TIM_PC_TC_5S"/>
    <property type="match status" value="1"/>
</dbReference>
<evidence type="ECO:0000256" key="6">
    <source>
        <dbReference type="ARBA" id="ARBA00022723"/>
    </source>
</evidence>
<dbReference type="KEGG" id="ten:LPB136_07135"/>
<feature type="binding site" evidence="14">
    <location>
        <position position="743"/>
    </location>
    <ligand>
        <name>Mn(2+)</name>
        <dbReference type="ChEBI" id="CHEBI:29035"/>
    </ligand>
</feature>
<dbReference type="PROSITE" id="PS50991">
    <property type="entry name" value="PYR_CT"/>
    <property type="match status" value="1"/>
</dbReference>
<dbReference type="InterPro" id="IPR001882">
    <property type="entry name" value="Biotin_BS"/>
</dbReference>
<feature type="domain" description="Biotin carboxylation" evidence="18">
    <location>
        <begin position="2"/>
        <end position="455"/>
    </location>
</feature>
<dbReference type="PROSITE" id="PS50968">
    <property type="entry name" value="BIOTINYL_LIPOYL"/>
    <property type="match status" value="1"/>
</dbReference>
<dbReference type="InterPro" id="IPR000891">
    <property type="entry name" value="PYR_CT"/>
</dbReference>
<evidence type="ECO:0000256" key="11">
    <source>
        <dbReference type="PIRNR" id="PIRNR001594"/>
    </source>
</evidence>
<dbReference type="OrthoDB" id="9807469at2"/>
<dbReference type="EC" id="6.4.1.1" evidence="3 11"/>
<dbReference type="PROSITE" id="PS00867">
    <property type="entry name" value="CPSASE_2"/>
    <property type="match status" value="1"/>
</dbReference>
<dbReference type="GO" id="GO:0006094">
    <property type="term" value="P:gluconeogenesis"/>
    <property type="evidence" value="ECO:0007669"/>
    <property type="project" value="UniProtKB-UniPathway"/>
</dbReference>
<comment type="pathway">
    <text evidence="2">Carbohydrate biosynthesis; gluconeogenesis.</text>
</comment>
<feature type="domain" description="Pyruvate carboxyltransferase" evidence="19">
    <location>
        <begin position="533"/>
        <end position="802"/>
    </location>
</feature>
<dbReference type="RefSeq" id="WP_072555470.1">
    <property type="nucleotide sequence ID" value="NZ_CP018155.1"/>
</dbReference>
<feature type="binding site" evidence="13">
    <location>
        <position position="614"/>
    </location>
    <ligand>
        <name>substrate</name>
    </ligand>
</feature>